<feature type="domain" description="Guanylate cyclase" evidence="1">
    <location>
        <begin position="62"/>
        <end position="208"/>
    </location>
</feature>
<protein>
    <submittedName>
        <fullName evidence="2">Adenylate/guanylate cyclase domain-containing protein</fullName>
    </submittedName>
</protein>
<accession>A0A977NKX8</accession>
<evidence type="ECO:0000313" key="2">
    <source>
        <dbReference type="EMBL" id="UVS68209.1"/>
    </source>
</evidence>
<dbReference type="InterPro" id="IPR001054">
    <property type="entry name" value="A/G_cyclase"/>
</dbReference>
<dbReference type="Gene3D" id="3.30.70.1230">
    <property type="entry name" value="Nucleotide cyclase"/>
    <property type="match status" value="1"/>
</dbReference>
<dbReference type="Pfam" id="PF00211">
    <property type="entry name" value="Guanylate_cyc"/>
    <property type="match status" value="1"/>
</dbReference>
<dbReference type="SUPFAM" id="SSF55073">
    <property type="entry name" value="Nucleotide cyclase"/>
    <property type="match status" value="1"/>
</dbReference>
<sequence>MGSLQRGVEGSNNNATAIALLVDYCQRRIRESLEGGFEYHHMAISRSNAFLRKHDSQQLPLYVMFVDIVGSTKLSSELSPDLLSKLVTIYLQEVAYVIEHYGGYVLKYVGDAVLGYFPPEEKKNREEEEDGIDGNAASANNIVNCARSVVQVVKDGMNPVLEQESLPRISVKATADYGNNTIVRYGSDRRRSHIDIISLTMNLTAKMQNLTRPNHITIGNEFHSRLGPEMQANFSEVSIGRTKWKYHSLGASRPYKIFEDKYRS</sequence>
<dbReference type="CDD" id="cd07302">
    <property type="entry name" value="CHD"/>
    <property type="match status" value="1"/>
</dbReference>
<dbReference type="InterPro" id="IPR029787">
    <property type="entry name" value="Nucleotide_cyclase"/>
</dbReference>
<dbReference type="AlphaFoldDB" id="A0A977NKX8"/>
<evidence type="ECO:0000259" key="1">
    <source>
        <dbReference type="PROSITE" id="PS50125"/>
    </source>
</evidence>
<name>A0A977NKX8_9ARCH</name>
<dbReference type="Proteomes" id="UP001059771">
    <property type="component" value="Chromosome"/>
</dbReference>
<dbReference type="RefSeq" id="WP_075055070.1">
    <property type="nucleotide sequence ID" value="NZ_CP103305.1"/>
</dbReference>
<dbReference type="PANTHER" id="PTHR43081">
    <property type="entry name" value="ADENYLATE CYCLASE, TERMINAL-DIFFERENTIATION SPECIFIC-RELATED"/>
    <property type="match status" value="1"/>
</dbReference>
<dbReference type="GO" id="GO:0035556">
    <property type="term" value="P:intracellular signal transduction"/>
    <property type="evidence" value="ECO:0007669"/>
    <property type="project" value="InterPro"/>
</dbReference>
<dbReference type="PROSITE" id="PS50125">
    <property type="entry name" value="GUANYLATE_CYCLASE_2"/>
    <property type="match status" value="1"/>
</dbReference>
<dbReference type="InterPro" id="IPR050697">
    <property type="entry name" value="Adenylyl/Guanylyl_Cyclase_3/4"/>
</dbReference>
<gene>
    <name evidence="2" type="ORF">NWT39_09890</name>
</gene>
<dbReference type="EMBL" id="CP103305">
    <property type="protein sequence ID" value="UVS68209.1"/>
    <property type="molecule type" value="Genomic_DNA"/>
</dbReference>
<dbReference type="PANTHER" id="PTHR43081:SF1">
    <property type="entry name" value="ADENYLATE CYCLASE, TERMINAL-DIFFERENTIATION SPECIFIC"/>
    <property type="match status" value="1"/>
</dbReference>
<dbReference type="SMART" id="SM00044">
    <property type="entry name" value="CYCc"/>
    <property type="match status" value="1"/>
</dbReference>
<dbReference type="GeneID" id="74947250"/>
<proteinExistence type="predicted"/>
<dbReference type="GO" id="GO:0009190">
    <property type="term" value="P:cyclic nucleotide biosynthetic process"/>
    <property type="evidence" value="ECO:0007669"/>
    <property type="project" value="InterPro"/>
</dbReference>
<organism evidence="2">
    <name type="scientific">Nitrososphaera viennensis</name>
    <dbReference type="NCBI Taxonomy" id="1034015"/>
    <lineage>
        <taxon>Archaea</taxon>
        <taxon>Nitrososphaerota</taxon>
        <taxon>Nitrososphaeria</taxon>
        <taxon>Nitrososphaerales</taxon>
        <taxon>Nitrososphaeraceae</taxon>
        <taxon>Nitrososphaera</taxon>
    </lineage>
</organism>
<reference evidence="2" key="1">
    <citation type="submission" date="2022-08" db="EMBL/GenBank/DDBJ databases">
        <title>Dynamic responses of ammonia-oxidizing microbial communities induced by reactive oxygen species (ROS) in fluctuating redox aquifers.</title>
        <authorList>
            <person name="Wang P."/>
            <person name="Wang H."/>
        </authorList>
    </citation>
    <scope>NUCLEOTIDE SEQUENCE</scope>
    <source>
        <strain evidence="2">PLX03</strain>
    </source>
</reference>